<gene>
    <name evidence="5" type="ORF">GCM10023151_05180</name>
</gene>
<dbReference type="InterPro" id="IPR012292">
    <property type="entry name" value="Globin/Proto"/>
</dbReference>
<keyword evidence="4" id="KW-0408">Iron</keyword>
<keyword evidence="3" id="KW-0479">Metal-binding</keyword>
<dbReference type="SUPFAM" id="SSF46458">
    <property type="entry name" value="Globin-like"/>
    <property type="match status" value="1"/>
</dbReference>
<dbReference type="EMBL" id="BAABFV010000001">
    <property type="protein sequence ID" value="GAA4356837.1"/>
    <property type="molecule type" value="Genomic_DNA"/>
</dbReference>
<dbReference type="InterPro" id="IPR001486">
    <property type="entry name" value="Hemoglobin_trunc"/>
</dbReference>
<dbReference type="Pfam" id="PF01152">
    <property type="entry name" value="Bac_globin"/>
    <property type="match status" value="1"/>
</dbReference>
<sequence>MSVSILRQLRAGLLVVALGVLSSAVMSCAYHQKPSLYQQLGEKEGIANVVDNLALLIASDPMLRPRFVDVDLFLFRTHLIEQLCKVSNGPCEYTGGSMKEVHRGLDISDAEFNRLVTHLREAMTKEQIPYVAQNELLSKLAPMHSDVTYQ</sequence>
<keyword evidence="6" id="KW-1185">Reference proteome</keyword>
<evidence type="ECO:0000256" key="1">
    <source>
        <dbReference type="ARBA" id="ARBA00022448"/>
    </source>
</evidence>
<comment type="caution">
    <text evidence="5">The sequence shown here is derived from an EMBL/GenBank/DDBJ whole genome shotgun (WGS) entry which is preliminary data.</text>
</comment>
<evidence type="ECO:0000256" key="2">
    <source>
        <dbReference type="ARBA" id="ARBA00022617"/>
    </source>
</evidence>
<keyword evidence="1" id="KW-0813">Transport</keyword>
<dbReference type="RefSeq" id="WP_345291639.1">
    <property type="nucleotide sequence ID" value="NZ_BAABFV010000001.1"/>
</dbReference>
<dbReference type="PROSITE" id="PS51257">
    <property type="entry name" value="PROKAR_LIPOPROTEIN"/>
    <property type="match status" value="1"/>
</dbReference>
<dbReference type="Proteomes" id="UP001501011">
    <property type="component" value="Unassembled WGS sequence"/>
</dbReference>
<evidence type="ECO:0000313" key="6">
    <source>
        <dbReference type="Proteomes" id="UP001501011"/>
    </source>
</evidence>
<evidence type="ECO:0000313" key="5">
    <source>
        <dbReference type="EMBL" id="GAA4356837.1"/>
    </source>
</evidence>
<name>A0ABP8IEK2_9GAMM</name>
<evidence type="ECO:0008006" key="7">
    <source>
        <dbReference type="Google" id="ProtNLM"/>
    </source>
</evidence>
<evidence type="ECO:0000256" key="4">
    <source>
        <dbReference type="ARBA" id="ARBA00023004"/>
    </source>
</evidence>
<keyword evidence="2" id="KW-0349">Heme</keyword>
<dbReference type="InterPro" id="IPR009050">
    <property type="entry name" value="Globin-like_sf"/>
</dbReference>
<reference evidence="6" key="1">
    <citation type="journal article" date="2019" name="Int. J. Syst. Evol. Microbiol.">
        <title>The Global Catalogue of Microorganisms (GCM) 10K type strain sequencing project: providing services to taxonomists for standard genome sequencing and annotation.</title>
        <authorList>
            <consortium name="The Broad Institute Genomics Platform"/>
            <consortium name="The Broad Institute Genome Sequencing Center for Infectious Disease"/>
            <person name="Wu L."/>
            <person name="Ma J."/>
        </authorList>
    </citation>
    <scope>NUCLEOTIDE SEQUENCE [LARGE SCALE GENOMIC DNA]</scope>
    <source>
        <strain evidence="6">JCM 17728</strain>
    </source>
</reference>
<proteinExistence type="predicted"/>
<dbReference type="Gene3D" id="1.10.490.10">
    <property type="entry name" value="Globins"/>
    <property type="match status" value="1"/>
</dbReference>
<accession>A0ABP8IEK2</accession>
<protein>
    <recommendedName>
        <fullName evidence="7">Group 1 truncated hemoglobin</fullName>
    </recommendedName>
</protein>
<dbReference type="CDD" id="cd00454">
    <property type="entry name" value="TrHb1_N"/>
    <property type="match status" value="1"/>
</dbReference>
<evidence type="ECO:0000256" key="3">
    <source>
        <dbReference type="ARBA" id="ARBA00022723"/>
    </source>
</evidence>
<organism evidence="5 6">
    <name type="scientific">Kangiella marina</name>
    <dbReference type="NCBI Taxonomy" id="1079178"/>
    <lineage>
        <taxon>Bacteria</taxon>
        <taxon>Pseudomonadati</taxon>
        <taxon>Pseudomonadota</taxon>
        <taxon>Gammaproteobacteria</taxon>
        <taxon>Kangiellales</taxon>
        <taxon>Kangiellaceae</taxon>
        <taxon>Kangiella</taxon>
    </lineage>
</organism>